<name>A0A7I4YW30_HAECO</name>
<dbReference type="Proteomes" id="UP000025227">
    <property type="component" value="Unplaced"/>
</dbReference>
<dbReference type="OMA" id="LNACNGE"/>
<evidence type="ECO:0000256" key="1">
    <source>
        <dbReference type="SAM" id="SignalP"/>
    </source>
</evidence>
<dbReference type="WBParaSite" id="HCON_00148980-00001">
    <property type="protein sequence ID" value="HCON_00148980-00001"/>
    <property type="gene ID" value="HCON_00148980"/>
</dbReference>
<evidence type="ECO:0000313" key="2">
    <source>
        <dbReference type="Proteomes" id="UP000025227"/>
    </source>
</evidence>
<sequence>MLARLLIFSLIVLSANVQGLLFGCEVLNACNGEVSCVSSLVSRLKLEYCLRENEESLNKRAGGGKFRMRDILLNSYLNRV</sequence>
<proteinExistence type="predicted"/>
<keyword evidence="1" id="KW-0732">Signal</keyword>
<reference evidence="3" key="1">
    <citation type="submission" date="2020-12" db="UniProtKB">
        <authorList>
            <consortium name="WormBaseParasite"/>
        </authorList>
    </citation>
    <scope>IDENTIFICATION</scope>
    <source>
        <strain evidence="3">MHco3</strain>
    </source>
</reference>
<dbReference type="OrthoDB" id="5781158at2759"/>
<accession>A0A7I4YW30</accession>
<dbReference type="AlphaFoldDB" id="A0A7I4YW30"/>
<evidence type="ECO:0000313" key="3">
    <source>
        <dbReference type="WBParaSite" id="HCON_00148980-00001"/>
    </source>
</evidence>
<protein>
    <submittedName>
        <fullName evidence="3">Neuropeptide</fullName>
    </submittedName>
</protein>
<dbReference type="PROSITE" id="PS51257">
    <property type="entry name" value="PROKAR_LIPOPROTEIN"/>
    <property type="match status" value="1"/>
</dbReference>
<keyword evidence="2" id="KW-1185">Reference proteome</keyword>
<feature type="chain" id="PRO_5029498263" evidence="1">
    <location>
        <begin position="20"/>
        <end position="80"/>
    </location>
</feature>
<organism evidence="2 3">
    <name type="scientific">Haemonchus contortus</name>
    <name type="common">Barber pole worm</name>
    <dbReference type="NCBI Taxonomy" id="6289"/>
    <lineage>
        <taxon>Eukaryota</taxon>
        <taxon>Metazoa</taxon>
        <taxon>Ecdysozoa</taxon>
        <taxon>Nematoda</taxon>
        <taxon>Chromadorea</taxon>
        <taxon>Rhabditida</taxon>
        <taxon>Rhabditina</taxon>
        <taxon>Rhabditomorpha</taxon>
        <taxon>Strongyloidea</taxon>
        <taxon>Trichostrongylidae</taxon>
        <taxon>Haemonchus</taxon>
    </lineage>
</organism>
<feature type="signal peptide" evidence="1">
    <location>
        <begin position="1"/>
        <end position="19"/>
    </location>
</feature>